<feature type="domain" description="Sporulation protein YpeB N-terminal" evidence="3">
    <location>
        <begin position="35"/>
        <end position="168"/>
    </location>
</feature>
<keyword evidence="1" id="KW-1133">Transmembrane helix</keyword>
<evidence type="ECO:0000259" key="3">
    <source>
        <dbReference type="Pfam" id="PF20769"/>
    </source>
</evidence>
<reference evidence="4 5" key="1">
    <citation type="submission" date="2018-08" db="EMBL/GenBank/DDBJ databases">
        <title>A genome reference for cultivated species of the human gut microbiota.</title>
        <authorList>
            <person name="Zou Y."/>
            <person name="Xue W."/>
            <person name="Luo G."/>
        </authorList>
    </citation>
    <scope>NUCLEOTIDE SEQUENCE [LARGE SCALE GENOMIC DNA]</scope>
    <source>
        <strain evidence="4 5">AF28-26</strain>
    </source>
</reference>
<evidence type="ECO:0000313" key="4">
    <source>
        <dbReference type="EMBL" id="RGQ34440.1"/>
    </source>
</evidence>
<organism evidence="4 5">
    <name type="scientific">[Clostridium] leptum</name>
    <dbReference type="NCBI Taxonomy" id="1535"/>
    <lineage>
        <taxon>Bacteria</taxon>
        <taxon>Bacillati</taxon>
        <taxon>Bacillota</taxon>
        <taxon>Clostridia</taxon>
        <taxon>Eubacteriales</taxon>
        <taxon>Oscillospiraceae</taxon>
        <taxon>Oscillospiraceae incertae sedis</taxon>
    </lineage>
</organism>
<keyword evidence="1" id="KW-0812">Transmembrane</keyword>
<dbReference type="InterPro" id="IPR014239">
    <property type="entry name" value="YpeB_PepSY1-2"/>
</dbReference>
<sequence>MNPNLTKRGFIRILSYFTTLCVFLGVGALINYQAAQRYRQSSEYGYQRALSDLSDSVSNLEVALEKGVYANTAPQQQGIAAKLLKESSDAKIYLAELPLSYEELSNVNKFVSQVGDFSLYLSGKISKGQEITDQEMDSFITLGEYAKELNGSLKDLETTLMEGDIPIGEAQRAYQNLSRETQDQAVPAINSGFREMNEGFTDYPTLIYDGPFSDHITQQKPVFLEEAQAVSEETALTTAALFLNEKPQSLARGSGTEGNLPCYRFTAGDKSITISKQGGYVNAMLNSRMIGSAKLDFEGAAEKARGFLEQAGYPSMKESYYVVNNNICTINYAYVQDGAVCYSDLVKVGVALDSGEIVSFSATGYLMNHHIRSVDYSPISSQEARASVSPRLTVEAESLCYVPSSGLNETLCYEFTCSAENGDRVLVYINAQTALEEQILILLQSNNGTLVM</sequence>
<comment type="caution">
    <text evidence="4">The sequence shown here is derived from an EMBL/GenBank/DDBJ whole genome shotgun (WGS) entry which is preliminary data.</text>
</comment>
<dbReference type="AlphaFoldDB" id="A0A412ATA5"/>
<accession>A0A412ATA5</accession>
<evidence type="ECO:0000259" key="2">
    <source>
        <dbReference type="Pfam" id="PF14620"/>
    </source>
</evidence>
<name>A0A412ATA5_9FIRM</name>
<dbReference type="EMBL" id="QRTC01000081">
    <property type="protein sequence ID" value="RGQ34440.1"/>
    <property type="molecule type" value="Genomic_DNA"/>
</dbReference>
<dbReference type="Pfam" id="PF14620">
    <property type="entry name" value="YPEB_PepSY1-2"/>
    <property type="match status" value="1"/>
</dbReference>
<gene>
    <name evidence="4" type="ORF">DWY99_13505</name>
</gene>
<protein>
    <submittedName>
        <fullName evidence="4">Germination protein YpeB</fullName>
    </submittedName>
</protein>
<evidence type="ECO:0000313" key="5">
    <source>
        <dbReference type="Proteomes" id="UP000284751"/>
    </source>
</evidence>
<dbReference type="InterPro" id="IPR048402">
    <property type="entry name" value="YpeB_N"/>
</dbReference>
<dbReference type="Pfam" id="PF20769">
    <property type="entry name" value="YPEB_N"/>
    <property type="match status" value="1"/>
</dbReference>
<evidence type="ECO:0000256" key="1">
    <source>
        <dbReference type="SAM" id="Phobius"/>
    </source>
</evidence>
<dbReference type="GO" id="GO:0009847">
    <property type="term" value="P:spore germination"/>
    <property type="evidence" value="ECO:0007669"/>
    <property type="project" value="InterPro"/>
</dbReference>
<feature type="transmembrane region" description="Helical" evidence="1">
    <location>
        <begin position="13"/>
        <end position="32"/>
    </location>
</feature>
<keyword evidence="1" id="KW-0472">Membrane</keyword>
<feature type="domain" description="Sporulation protein YpeB PepSY1 and PepSY2" evidence="2">
    <location>
        <begin position="189"/>
        <end position="374"/>
    </location>
</feature>
<proteinExistence type="predicted"/>
<dbReference type="Proteomes" id="UP000284751">
    <property type="component" value="Unassembled WGS sequence"/>
</dbReference>